<organism evidence="8 9">
    <name type="scientific">SAR86 cluster bacterium</name>
    <dbReference type="NCBI Taxonomy" id="2030880"/>
    <lineage>
        <taxon>Bacteria</taxon>
        <taxon>Pseudomonadati</taxon>
        <taxon>Pseudomonadota</taxon>
        <taxon>Gammaproteobacteria</taxon>
        <taxon>SAR86 cluster</taxon>
    </lineage>
</organism>
<evidence type="ECO:0000256" key="3">
    <source>
        <dbReference type="ARBA" id="ARBA00023015"/>
    </source>
</evidence>
<dbReference type="FunFam" id="3.40.50.300:FF:000006">
    <property type="entry name" value="DNA-binding transcriptional regulator NtrC"/>
    <property type="match status" value="1"/>
</dbReference>
<feature type="domain" description="Response regulatory" evidence="7">
    <location>
        <begin position="2"/>
        <end position="121"/>
    </location>
</feature>
<dbReference type="InterPro" id="IPR002197">
    <property type="entry name" value="HTH_Fis"/>
</dbReference>
<dbReference type="Proteomes" id="UP000218767">
    <property type="component" value="Unassembled WGS sequence"/>
</dbReference>
<proteinExistence type="predicted"/>
<dbReference type="SUPFAM" id="SSF52540">
    <property type="entry name" value="P-loop containing nucleoside triphosphate hydrolases"/>
    <property type="match status" value="1"/>
</dbReference>
<dbReference type="Pfam" id="PF00072">
    <property type="entry name" value="Response_reg"/>
    <property type="match status" value="1"/>
</dbReference>
<dbReference type="Gene3D" id="3.40.50.300">
    <property type="entry name" value="P-loop containing nucleotide triphosphate hydrolases"/>
    <property type="match status" value="1"/>
</dbReference>
<dbReference type="PROSITE" id="PS00688">
    <property type="entry name" value="SIGMA54_INTERACT_3"/>
    <property type="match status" value="1"/>
</dbReference>
<dbReference type="InterPro" id="IPR001789">
    <property type="entry name" value="Sig_transdc_resp-reg_receiver"/>
</dbReference>
<dbReference type="Pfam" id="PF02954">
    <property type="entry name" value="HTH_8"/>
    <property type="match status" value="1"/>
</dbReference>
<dbReference type="GO" id="GO:0005524">
    <property type="term" value="F:ATP binding"/>
    <property type="evidence" value="ECO:0007669"/>
    <property type="project" value="UniProtKB-KW"/>
</dbReference>
<dbReference type="AlphaFoldDB" id="A0A2A4X3V9"/>
<evidence type="ECO:0000256" key="2">
    <source>
        <dbReference type="ARBA" id="ARBA00022840"/>
    </source>
</evidence>
<evidence type="ECO:0000313" key="8">
    <source>
        <dbReference type="EMBL" id="PCI76727.1"/>
    </source>
</evidence>
<dbReference type="SMART" id="SM00382">
    <property type="entry name" value="AAA"/>
    <property type="match status" value="1"/>
</dbReference>
<dbReference type="Gene3D" id="1.10.8.60">
    <property type="match status" value="1"/>
</dbReference>
<evidence type="ECO:0000259" key="7">
    <source>
        <dbReference type="PROSITE" id="PS50110"/>
    </source>
</evidence>
<evidence type="ECO:0000259" key="6">
    <source>
        <dbReference type="PROSITE" id="PS50045"/>
    </source>
</evidence>
<dbReference type="PROSITE" id="PS50045">
    <property type="entry name" value="SIGMA54_INTERACT_4"/>
    <property type="match status" value="1"/>
</dbReference>
<evidence type="ECO:0000256" key="4">
    <source>
        <dbReference type="ARBA" id="ARBA00023163"/>
    </source>
</evidence>
<sequence length="456" mass="50555">MTVLIADDDQNIITALKLLLKREGLDSVSCNTPKAALELIQKQAFQLALIDLNYHEDTTSGKEGLDLISAIRKVDEYLPIIVMTGWGTVSVAVEAMQRGAMDFVEKPWDDNNRLIAAIRTQIRLAEIAKSEIKLQIENKILRSEKNNLGNMVCESPAMKSLLKIVDKVAASDMPVLITGENGTGKSLLASYIHEHSLRAAGPFVSVNMGGISEPAFESEMFGHIKGAFTDAKHDRIGRIELADRGTLFMDEIANMPTGQQAKMLRVLEEYKYEKLGSSQERSVSVRVISATNADLARLTAQEGFRTDLLYRLNGVTLDIPALRDRVLDILPMAEKFLQAAISHYESPAESFSRQAVDALEHYSWPGNVRELKHVVERAVLLCLQEEISVAELQLPALNVSTDMQVSDEFFAMSLEQAESWYIKQVIENNDGNSTQAAKTLGISRSSLYRRIGKSGK</sequence>
<dbReference type="SUPFAM" id="SSF52172">
    <property type="entry name" value="CheY-like"/>
    <property type="match status" value="1"/>
</dbReference>
<dbReference type="SMART" id="SM00448">
    <property type="entry name" value="REC"/>
    <property type="match status" value="1"/>
</dbReference>
<keyword evidence="2" id="KW-0067">ATP-binding</keyword>
<dbReference type="Gene3D" id="1.10.10.60">
    <property type="entry name" value="Homeodomain-like"/>
    <property type="match status" value="1"/>
</dbReference>
<dbReference type="PRINTS" id="PR01590">
    <property type="entry name" value="HTHFIS"/>
</dbReference>
<evidence type="ECO:0000256" key="1">
    <source>
        <dbReference type="ARBA" id="ARBA00022741"/>
    </source>
</evidence>
<dbReference type="Pfam" id="PF25601">
    <property type="entry name" value="AAA_lid_14"/>
    <property type="match status" value="1"/>
</dbReference>
<protein>
    <submittedName>
        <fullName evidence="8">Sigma-54-dependent Fis family transcriptional regulator</fullName>
    </submittedName>
</protein>
<feature type="domain" description="Sigma-54 factor interaction" evidence="6">
    <location>
        <begin position="151"/>
        <end position="380"/>
    </location>
</feature>
<keyword evidence="5" id="KW-0597">Phosphoprotein</keyword>
<dbReference type="PROSITE" id="PS50110">
    <property type="entry name" value="RESPONSE_REGULATORY"/>
    <property type="match status" value="1"/>
</dbReference>
<gene>
    <name evidence="8" type="ORF">COB20_09845</name>
</gene>
<dbReference type="InterPro" id="IPR027417">
    <property type="entry name" value="P-loop_NTPase"/>
</dbReference>
<evidence type="ECO:0000256" key="5">
    <source>
        <dbReference type="PROSITE-ProRule" id="PRU00169"/>
    </source>
</evidence>
<evidence type="ECO:0000313" key="9">
    <source>
        <dbReference type="Proteomes" id="UP000218767"/>
    </source>
</evidence>
<dbReference type="GO" id="GO:0000160">
    <property type="term" value="P:phosphorelay signal transduction system"/>
    <property type="evidence" value="ECO:0007669"/>
    <property type="project" value="InterPro"/>
</dbReference>
<feature type="modified residue" description="4-aspartylphosphate" evidence="5">
    <location>
        <position position="51"/>
    </location>
</feature>
<dbReference type="SUPFAM" id="SSF46689">
    <property type="entry name" value="Homeodomain-like"/>
    <property type="match status" value="1"/>
</dbReference>
<dbReference type="Gene3D" id="3.40.50.2300">
    <property type="match status" value="1"/>
</dbReference>
<accession>A0A2A4X3V9</accession>
<keyword evidence="3" id="KW-0805">Transcription regulation</keyword>
<dbReference type="CDD" id="cd00009">
    <property type="entry name" value="AAA"/>
    <property type="match status" value="1"/>
</dbReference>
<keyword evidence="4" id="KW-0804">Transcription</keyword>
<reference evidence="9" key="1">
    <citation type="submission" date="2017-08" db="EMBL/GenBank/DDBJ databases">
        <title>A dynamic microbial community with high functional redundancy inhabits the cold, oxic subseafloor aquifer.</title>
        <authorList>
            <person name="Tully B.J."/>
            <person name="Wheat C.G."/>
            <person name="Glazer B.T."/>
            <person name="Huber J.A."/>
        </authorList>
    </citation>
    <scope>NUCLEOTIDE SEQUENCE [LARGE SCALE GENOMIC DNA]</scope>
</reference>
<dbReference type="EMBL" id="NVUL01000053">
    <property type="protein sequence ID" value="PCI76727.1"/>
    <property type="molecule type" value="Genomic_DNA"/>
</dbReference>
<dbReference type="GO" id="GO:0006355">
    <property type="term" value="P:regulation of DNA-templated transcription"/>
    <property type="evidence" value="ECO:0007669"/>
    <property type="project" value="InterPro"/>
</dbReference>
<keyword evidence="1" id="KW-0547">Nucleotide-binding</keyword>
<dbReference type="InterPro" id="IPR058031">
    <property type="entry name" value="AAA_lid_NorR"/>
</dbReference>
<dbReference type="InterPro" id="IPR002078">
    <property type="entry name" value="Sigma_54_int"/>
</dbReference>
<dbReference type="InterPro" id="IPR025944">
    <property type="entry name" value="Sigma_54_int_dom_CS"/>
</dbReference>
<dbReference type="InterPro" id="IPR003593">
    <property type="entry name" value="AAA+_ATPase"/>
</dbReference>
<dbReference type="InterPro" id="IPR009057">
    <property type="entry name" value="Homeodomain-like_sf"/>
</dbReference>
<comment type="caution">
    <text evidence="8">The sequence shown here is derived from an EMBL/GenBank/DDBJ whole genome shotgun (WGS) entry which is preliminary data.</text>
</comment>
<dbReference type="Pfam" id="PF00158">
    <property type="entry name" value="Sigma54_activat"/>
    <property type="match status" value="1"/>
</dbReference>
<dbReference type="InterPro" id="IPR011006">
    <property type="entry name" value="CheY-like_superfamily"/>
</dbReference>
<name>A0A2A4X3V9_9GAMM</name>
<dbReference type="GO" id="GO:0043565">
    <property type="term" value="F:sequence-specific DNA binding"/>
    <property type="evidence" value="ECO:0007669"/>
    <property type="project" value="InterPro"/>
</dbReference>
<dbReference type="PANTHER" id="PTHR32071">
    <property type="entry name" value="TRANSCRIPTIONAL REGULATORY PROTEIN"/>
    <property type="match status" value="1"/>
</dbReference>